<comment type="caution">
    <text evidence="1">The sequence shown here is derived from an EMBL/GenBank/DDBJ whole genome shotgun (WGS) entry which is preliminary data.</text>
</comment>
<proteinExistence type="predicted"/>
<sequence length="56" mass="6718">MVRDLFGYSTKDQYELAQPPEEARHEYWNSVLDFIRRAPDQLPDPDNRKKRKLAVL</sequence>
<feature type="non-terminal residue" evidence="1">
    <location>
        <position position="56"/>
    </location>
</feature>
<gene>
    <name evidence="1" type="ORF">Tci_927088</name>
</gene>
<protein>
    <submittedName>
        <fullName evidence="1">Uncharacterized protein</fullName>
    </submittedName>
</protein>
<dbReference type="AlphaFoldDB" id="A0A699X6H0"/>
<reference evidence="1" key="1">
    <citation type="journal article" date="2019" name="Sci. Rep.">
        <title>Draft genome of Tanacetum cinerariifolium, the natural source of mosquito coil.</title>
        <authorList>
            <person name="Yamashiro T."/>
            <person name="Shiraishi A."/>
            <person name="Satake H."/>
            <person name="Nakayama K."/>
        </authorList>
    </citation>
    <scope>NUCLEOTIDE SEQUENCE</scope>
</reference>
<dbReference type="EMBL" id="BKCJ011814196">
    <property type="protein sequence ID" value="GFD55119.1"/>
    <property type="molecule type" value="Genomic_DNA"/>
</dbReference>
<accession>A0A699X6H0</accession>
<organism evidence="1">
    <name type="scientific">Tanacetum cinerariifolium</name>
    <name type="common">Dalmatian daisy</name>
    <name type="synonym">Chrysanthemum cinerariifolium</name>
    <dbReference type="NCBI Taxonomy" id="118510"/>
    <lineage>
        <taxon>Eukaryota</taxon>
        <taxon>Viridiplantae</taxon>
        <taxon>Streptophyta</taxon>
        <taxon>Embryophyta</taxon>
        <taxon>Tracheophyta</taxon>
        <taxon>Spermatophyta</taxon>
        <taxon>Magnoliopsida</taxon>
        <taxon>eudicotyledons</taxon>
        <taxon>Gunneridae</taxon>
        <taxon>Pentapetalae</taxon>
        <taxon>asterids</taxon>
        <taxon>campanulids</taxon>
        <taxon>Asterales</taxon>
        <taxon>Asteraceae</taxon>
        <taxon>Asteroideae</taxon>
        <taxon>Anthemideae</taxon>
        <taxon>Anthemidinae</taxon>
        <taxon>Tanacetum</taxon>
    </lineage>
</organism>
<name>A0A699X6H0_TANCI</name>
<evidence type="ECO:0000313" key="1">
    <source>
        <dbReference type="EMBL" id="GFD55119.1"/>
    </source>
</evidence>